<keyword evidence="1 5" id="KW-0645">Protease</keyword>
<evidence type="ECO:0000313" key="6">
    <source>
        <dbReference type="Proteomes" id="UP000322976"/>
    </source>
</evidence>
<dbReference type="InterPro" id="IPR036034">
    <property type="entry name" value="PDZ_sf"/>
</dbReference>
<dbReference type="SMART" id="SM00228">
    <property type="entry name" value="PDZ"/>
    <property type="match status" value="1"/>
</dbReference>
<dbReference type="InterPro" id="IPR009003">
    <property type="entry name" value="Peptidase_S1_PA"/>
</dbReference>
<evidence type="ECO:0000259" key="4">
    <source>
        <dbReference type="PROSITE" id="PS50106"/>
    </source>
</evidence>
<dbReference type="Pfam" id="PF13365">
    <property type="entry name" value="Trypsin_2"/>
    <property type="match status" value="1"/>
</dbReference>
<protein>
    <submittedName>
        <fullName evidence="5">Trypsin-like serine protease</fullName>
    </submittedName>
</protein>
<proteinExistence type="predicted"/>
<accession>A0A5D8QAR9</accession>
<keyword evidence="3" id="KW-0472">Membrane</keyword>
<dbReference type="InterPro" id="IPR001478">
    <property type="entry name" value="PDZ"/>
</dbReference>
<dbReference type="GO" id="GO:0004252">
    <property type="term" value="F:serine-type endopeptidase activity"/>
    <property type="evidence" value="ECO:0007669"/>
    <property type="project" value="InterPro"/>
</dbReference>
<dbReference type="GO" id="GO:0006508">
    <property type="term" value="P:proteolysis"/>
    <property type="evidence" value="ECO:0007669"/>
    <property type="project" value="UniProtKB-KW"/>
</dbReference>
<sequence length="402" mass="43420">MYEDHYFKDEDGNEYRYFTPSPKRRGGNGGGGWFSYVVVAVISAVITSLVMAYIAPTYLYGKIIPMPEAPSNPQYQPIPQIVIPKDEKPTVVTAVAQKASPTVVGITTVEIGTDFFFRPVQQQGVGSGFIVDPNGYILTNNHVANQKSREITVYLADGRSMSGRTLWSDPSLDMSIIKINATNLPVAEMGNSDELVVGETAVAIGNPLGLRFQRTVTSGIISALNRTLQTEDGEILEDLIQTDASINPGNSGGPLLNAEGKVVGINTAKVTTAEGLGFAIPINIAKPILNKIINTGKFVPAYMGVVAYDKEIAGYYSDEVELQDGVYIEDVDADGPAAKAGIKSGYIITEINGQKVRNMLRFKTILYGFEPGDTVKVTCVTQDNKEKIVDVTLSSYPSNTEQ</sequence>
<dbReference type="Gene3D" id="2.30.42.10">
    <property type="match status" value="1"/>
</dbReference>
<evidence type="ECO:0000256" key="3">
    <source>
        <dbReference type="SAM" id="Phobius"/>
    </source>
</evidence>
<evidence type="ECO:0000313" key="5">
    <source>
        <dbReference type="EMBL" id="TZE80876.1"/>
    </source>
</evidence>
<dbReference type="SUPFAM" id="SSF50494">
    <property type="entry name" value="Trypsin-like serine proteases"/>
    <property type="match status" value="1"/>
</dbReference>
<dbReference type="SUPFAM" id="SSF50156">
    <property type="entry name" value="PDZ domain-like"/>
    <property type="match status" value="1"/>
</dbReference>
<dbReference type="Gene3D" id="2.40.10.120">
    <property type="match status" value="1"/>
</dbReference>
<dbReference type="PANTHER" id="PTHR43343">
    <property type="entry name" value="PEPTIDASE S12"/>
    <property type="match status" value="1"/>
</dbReference>
<gene>
    <name evidence="5" type="ORF">FWJ32_11790</name>
</gene>
<dbReference type="InterPro" id="IPR001940">
    <property type="entry name" value="Peptidase_S1C"/>
</dbReference>
<name>A0A5D8QAR9_9THEO</name>
<keyword evidence="3" id="KW-0812">Transmembrane</keyword>
<evidence type="ECO:0000256" key="2">
    <source>
        <dbReference type="ARBA" id="ARBA00022801"/>
    </source>
</evidence>
<organism evidence="5 6">
    <name type="scientific">Calorimonas adulescens</name>
    <dbReference type="NCBI Taxonomy" id="2606906"/>
    <lineage>
        <taxon>Bacteria</taxon>
        <taxon>Bacillati</taxon>
        <taxon>Bacillota</taxon>
        <taxon>Clostridia</taxon>
        <taxon>Thermoanaerobacterales</taxon>
        <taxon>Thermoanaerobacteraceae</taxon>
        <taxon>Calorimonas</taxon>
    </lineage>
</organism>
<keyword evidence="6" id="KW-1185">Reference proteome</keyword>
<dbReference type="AlphaFoldDB" id="A0A5D8QAR9"/>
<keyword evidence="2" id="KW-0378">Hydrolase</keyword>
<reference evidence="5 6" key="1">
    <citation type="submission" date="2019-08" db="EMBL/GenBank/DDBJ databases">
        <title>Calorimonas adulescens gen. nov., sp. nov., an anaerobic thermophilic bacterium from Sakhalin hot spring.</title>
        <authorList>
            <person name="Khomyakova M.A."/>
            <person name="Merkel A.Y."/>
            <person name="Novikov A."/>
            <person name="Bonch-Osmolovskaya E.A."/>
            <person name="Slobodkin A.I."/>
        </authorList>
    </citation>
    <scope>NUCLEOTIDE SEQUENCE [LARGE SCALE GENOMIC DNA]</scope>
    <source>
        <strain evidence="5 6">A05MB</strain>
    </source>
</reference>
<dbReference type="Proteomes" id="UP000322976">
    <property type="component" value="Unassembled WGS sequence"/>
</dbReference>
<dbReference type="InterPro" id="IPR051201">
    <property type="entry name" value="Chloro_Bact_Ser_Proteases"/>
</dbReference>
<feature type="transmembrane region" description="Helical" evidence="3">
    <location>
        <begin position="33"/>
        <end position="55"/>
    </location>
</feature>
<keyword evidence="3" id="KW-1133">Transmembrane helix</keyword>
<feature type="domain" description="PDZ" evidence="4">
    <location>
        <begin position="305"/>
        <end position="359"/>
    </location>
</feature>
<dbReference type="Pfam" id="PF13180">
    <property type="entry name" value="PDZ_2"/>
    <property type="match status" value="1"/>
</dbReference>
<dbReference type="PROSITE" id="PS50106">
    <property type="entry name" value="PDZ"/>
    <property type="match status" value="1"/>
</dbReference>
<evidence type="ECO:0000256" key="1">
    <source>
        <dbReference type="ARBA" id="ARBA00022670"/>
    </source>
</evidence>
<dbReference type="EMBL" id="VTPS01000022">
    <property type="protein sequence ID" value="TZE80876.1"/>
    <property type="molecule type" value="Genomic_DNA"/>
</dbReference>
<dbReference type="PRINTS" id="PR00834">
    <property type="entry name" value="PROTEASES2C"/>
</dbReference>
<dbReference type="RefSeq" id="WP_149546162.1">
    <property type="nucleotide sequence ID" value="NZ_VTPS01000022.1"/>
</dbReference>
<comment type="caution">
    <text evidence="5">The sequence shown here is derived from an EMBL/GenBank/DDBJ whole genome shotgun (WGS) entry which is preliminary data.</text>
</comment>
<dbReference type="PANTHER" id="PTHR43343:SF3">
    <property type="entry name" value="PROTEASE DO-LIKE 8, CHLOROPLASTIC"/>
    <property type="match status" value="1"/>
</dbReference>